<dbReference type="PANTHER" id="PTHR11136:SF0">
    <property type="entry name" value="DIHYDROFOLATE SYNTHETASE-RELATED"/>
    <property type="match status" value="1"/>
</dbReference>
<comment type="catalytic activity">
    <reaction evidence="10">
        <text>(6S)-5,6,7,8-tetrahydrofolyl-(gamma-L-Glu)(n) + L-glutamate + ATP = (6S)-5,6,7,8-tetrahydrofolyl-(gamma-L-Glu)(n+1) + ADP + phosphate + H(+)</text>
        <dbReference type="Rhea" id="RHEA:10580"/>
        <dbReference type="Rhea" id="RHEA-COMP:14738"/>
        <dbReference type="Rhea" id="RHEA-COMP:14740"/>
        <dbReference type="ChEBI" id="CHEBI:15378"/>
        <dbReference type="ChEBI" id="CHEBI:29985"/>
        <dbReference type="ChEBI" id="CHEBI:30616"/>
        <dbReference type="ChEBI" id="CHEBI:43474"/>
        <dbReference type="ChEBI" id="CHEBI:141005"/>
        <dbReference type="ChEBI" id="CHEBI:456216"/>
        <dbReference type="EC" id="6.3.2.17"/>
    </reaction>
</comment>
<dbReference type="GO" id="GO:0005524">
    <property type="term" value="F:ATP binding"/>
    <property type="evidence" value="ECO:0007669"/>
    <property type="project" value="UniProtKB-KW"/>
</dbReference>
<name>A0A0R1ZIR1_9LACO</name>
<keyword evidence="8" id="KW-0460">Magnesium</keyword>
<dbReference type="FunFam" id="3.40.1190.10:FF:000011">
    <property type="entry name" value="Folylpolyglutamate synthase/dihydrofolate synthase"/>
    <property type="match status" value="1"/>
</dbReference>
<evidence type="ECO:0000256" key="2">
    <source>
        <dbReference type="ARBA" id="ARBA00008276"/>
    </source>
</evidence>
<evidence type="ECO:0000256" key="3">
    <source>
        <dbReference type="ARBA" id="ARBA00013025"/>
    </source>
</evidence>
<dbReference type="EC" id="6.3.2.17" evidence="3"/>
<dbReference type="STRING" id="1291052.FC18_GL001859"/>
<comment type="similarity">
    <text evidence="2 11">Belongs to the folylpolyglutamate synthase family.</text>
</comment>
<evidence type="ECO:0000256" key="7">
    <source>
        <dbReference type="ARBA" id="ARBA00022840"/>
    </source>
</evidence>
<evidence type="ECO:0000259" key="13">
    <source>
        <dbReference type="Pfam" id="PF08245"/>
    </source>
</evidence>
<dbReference type="NCBIfam" id="TIGR01499">
    <property type="entry name" value="folC"/>
    <property type="match status" value="1"/>
</dbReference>
<feature type="domain" description="Mur ligase central" evidence="13">
    <location>
        <begin position="126"/>
        <end position="275"/>
    </location>
</feature>
<keyword evidence="6 11" id="KW-0547">Nucleotide-binding</keyword>
<evidence type="ECO:0000256" key="1">
    <source>
        <dbReference type="ARBA" id="ARBA00001946"/>
    </source>
</evidence>
<dbReference type="Pfam" id="PF08245">
    <property type="entry name" value="Mur_ligase_M"/>
    <property type="match status" value="1"/>
</dbReference>
<evidence type="ECO:0000256" key="5">
    <source>
        <dbReference type="ARBA" id="ARBA00022723"/>
    </source>
</evidence>
<dbReference type="InterPro" id="IPR036615">
    <property type="entry name" value="Mur_ligase_C_dom_sf"/>
</dbReference>
<dbReference type="PROSITE" id="PS01012">
    <property type="entry name" value="FOLYLPOLYGLU_SYNT_2"/>
    <property type="match status" value="1"/>
</dbReference>
<dbReference type="Proteomes" id="UP000051679">
    <property type="component" value="Unassembled WGS sequence"/>
</dbReference>
<keyword evidence="7 11" id="KW-0067">ATP-binding</keyword>
<dbReference type="EMBL" id="AYYO01000041">
    <property type="protein sequence ID" value="KRM54896.1"/>
    <property type="molecule type" value="Genomic_DNA"/>
</dbReference>
<dbReference type="Gene3D" id="3.90.190.20">
    <property type="entry name" value="Mur ligase, C-terminal domain"/>
    <property type="match status" value="1"/>
</dbReference>
<proteinExistence type="inferred from homology"/>
<dbReference type="RefSeq" id="WP_054679865.1">
    <property type="nucleotide sequence ID" value="NZ_AYYO01000041.1"/>
</dbReference>
<keyword evidence="4 11" id="KW-0436">Ligase</keyword>
<dbReference type="PATRIC" id="fig|1291052.5.peg.1919"/>
<dbReference type="SUPFAM" id="SSF53623">
    <property type="entry name" value="MurD-like peptide ligases, catalytic domain"/>
    <property type="match status" value="1"/>
</dbReference>
<dbReference type="InterPro" id="IPR013221">
    <property type="entry name" value="Mur_ligase_cen"/>
</dbReference>
<evidence type="ECO:0000256" key="8">
    <source>
        <dbReference type="ARBA" id="ARBA00022842"/>
    </source>
</evidence>
<evidence type="ECO:0000313" key="14">
    <source>
        <dbReference type="EMBL" id="KRM54896.1"/>
    </source>
</evidence>
<keyword evidence="15" id="KW-1185">Reference proteome</keyword>
<protein>
    <recommendedName>
        <fullName evidence="3">tetrahydrofolate synthase</fullName>
        <ecNumber evidence="3">6.3.2.17</ecNumber>
    </recommendedName>
    <alternativeName>
        <fullName evidence="9">Tetrahydrofolylpolyglutamate synthase</fullName>
    </alternativeName>
</protein>
<dbReference type="InterPro" id="IPR018109">
    <property type="entry name" value="Folylpolyglutamate_synth_CS"/>
</dbReference>
<dbReference type="GO" id="GO:0008841">
    <property type="term" value="F:dihydrofolate synthase activity"/>
    <property type="evidence" value="ECO:0007669"/>
    <property type="project" value="TreeGrafter"/>
</dbReference>
<evidence type="ECO:0000313" key="15">
    <source>
        <dbReference type="Proteomes" id="UP000051679"/>
    </source>
</evidence>
<dbReference type="Gene3D" id="3.40.1190.10">
    <property type="entry name" value="Mur-like, catalytic domain"/>
    <property type="match status" value="1"/>
</dbReference>
<dbReference type="InterPro" id="IPR001645">
    <property type="entry name" value="Folylpolyglutamate_synth"/>
</dbReference>
<comment type="caution">
    <text evidence="14">The sequence shown here is derived from an EMBL/GenBank/DDBJ whole genome shotgun (WGS) entry which is preliminary data.</text>
</comment>
<reference evidence="14 15" key="1">
    <citation type="journal article" date="2015" name="Genome Announc.">
        <title>Expanding the biotechnology potential of lactobacilli through comparative genomics of 213 strains and associated genera.</title>
        <authorList>
            <person name="Sun Z."/>
            <person name="Harris H.M."/>
            <person name="McCann A."/>
            <person name="Guo C."/>
            <person name="Argimon S."/>
            <person name="Zhang W."/>
            <person name="Yang X."/>
            <person name="Jeffery I.B."/>
            <person name="Cooney J.C."/>
            <person name="Kagawa T.F."/>
            <person name="Liu W."/>
            <person name="Song Y."/>
            <person name="Salvetti E."/>
            <person name="Wrobel A."/>
            <person name="Rasinkangas P."/>
            <person name="Parkhill J."/>
            <person name="Rea M.C."/>
            <person name="O'Sullivan O."/>
            <person name="Ritari J."/>
            <person name="Douillard F.P."/>
            <person name="Paul Ross R."/>
            <person name="Yang R."/>
            <person name="Briner A.E."/>
            <person name="Felis G.E."/>
            <person name="de Vos W.M."/>
            <person name="Barrangou R."/>
            <person name="Klaenhammer T.R."/>
            <person name="Caufield P.W."/>
            <person name="Cui Y."/>
            <person name="Zhang H."/>
            <person name="O'Toole P.W."/>
        </authorList>
    </citation>
    <scope>NUCLEOTIDE SEQUENCE [LARGE SCALE GENOMIC DNA]</scope>
    <source>
        <strain evidence="14 15">DSM 20505</strain>
    </source>
</reference>
<evidence type="ECO:0000256" key="10">
    <source>
        <dbReference type="ARBA" id="ARBA00047493"/>
    </source>
</evidence>
<sequence length="430" mass="45824">MEFATYADAVAYIHGMPRLRPNNGRVELQQLLAELGHPEKHGQFVHVTGTNGKGSTTCAIAHILHASGLHVGMFTSPFINRFNERIQIDGEPIADETLRVLMGKVATAIAHLQAQTPGLIVKEFEVDTALGLLAFAEADVDVAVVEVGIGGEHDSTNVIMPEVAVITNVALDHVALLGGSLESIAHEKSGIIKSGVPVVTGPLVQSAAAIVRDRAKQTGSKEYVFGRDFAAKGKPNARIFGSSLDYTDADGPINKLEFPLLGDYQVQNAAVAVQAARVFATRTGRELTDTQIRTGLAAATWPARLERIKTDPTIVIDGGHNPDGLGHALKAVKALHYPQVTIIAGILADKALPEMMSQLRATGADVILTTVPDNPRAASEADYRAAGGTWRVMEWHDALIDAIYSNTDGLILIIGSLYLASAVRQELVPQ</sequence>
<evidence type="ECO:0000256" key="6">
    <source>
        <dbReference type="ARBA" id="ARBA00022741"/>
    </source>
</evidence>
<dbReference type="GO" id="GO:0004326">
    <property type="term" value="F:tetrahydrofolylpolyglutamate synthase activity"/>
    <property type="evidence" value="ECO:0007669"/>
    <property type="project" value="UniProtKB-EC"/>
</dbReference>
<dbReference type="InterPro" id="IPR004101">
    <property type="entry name" value="Mur_ligase_C"/>
</dbReference>
<feature type="domain" description="Mur ligase C-terminal" evidence="12">
    <location>
        <begin position="304"/>
        <end position="416"/>
    </location>
</feature>
<dbReference type="PIRSF" id="PIRSF001563">
    <property type="entry name" value="Folylpolyglu_synth"/>
    <property type="match status" value="1"/>
</dbReference>
<evidence type="ECO:0000259" key="12">
    <source>
        <dbReference type="Pfam" id="PF02875"/>
    </source>
</evidence>
<dbReference type="OrthoDB" id="9809356at2"/>
<dbReference type="SUPFAM" id="SSF53244">
    <property type="entry name" value="MurD-like peptide ligases, peptide-binding domain"/>
    <property type="match status" value="1"/>
</dbReference>
<dbReference type="PROSITE" id="PS01011">
    <property type="entry name" value="FOLYLPOLYGLU_SYNT_1"/>
    <property type="match status" value="1"/>
</dbReference>
<dbReference type="Pfam" id="PF02875">
    <property type="entry name" value="Mur_ligase_C"/>
    <property type="match status" value="1"/>
</dbReference>
<dbReference type="PANTHER" id="PTHR11136">
    <property type="entry name" value="FOLYLPOLYGLUTAMATE SYNTHASE-RELATED"/>
    <property type="match status" value="1"/>
</dbReference>
<dbReference type="InterPro" id="IPR036565">
    <property type="entry name" value="Mur-like_cat_sf"/>
</dbReference>
<organism evidence="14 15">
    <name type="scientific">Lacticaseibacillus sharpeae JCM 1186 = DSM 20505</name>
    <dbReference type="NCBI Taxonomy" id="1291052"/>
    <lineage>
        <taxon>Bacteria</taxon>
        <taxon>Bacillati</taxon>
        <taxon>Bacillota</taxon>
        <taxon>Bacilli</taxon>
        <taxon>Lactobacillales</taxon>
        <taxon>Lactobacillaceae</taxon>
        <taxon>Lacticaseibacillus</taxon>
    </lineage>
</organism>
<comment type="cofactor">
    <cofactor evidence="1">
        <name>Mg(2+)</name>
        <dbReference type="ChEBI" id="CHEBI:18420"/>
    </cofactor>
</comment>
<accession>A0A0R1ZIR1</accession>
<evidence type="ECO:0000256" key="9">
    <source>
        <dbReference type="ARBA" id="ARBA00030592"/>
    </source>
</evidence>
<gene>
    <name evidence="14" type="ORF">FC18_GL001859</name>
</gene>
<dbReference type="GO" id="GO:0005737">
    <property type="term" value="C:cytoplasm"/>
    <property type="evidence" value="ECO:0007669"/>
    <property type="project" value="TreeGrafter"/>
</dbReference>
<dbReference type="AlphaFoldDB" id="A0A0R1ZIR1"/>
<dbReference type="GO" id="GO:0046872">
    <property type="term" value="F:metal ion binding"/>
    <property type="evidence" value="ECO:0007669"/>
    <property type="project" value="UniProtKB-KW"/>
</dbReference>
<evidence type="ECO:0000256" key="4">
    <source>
        <dbReference type="ARBA" id="ARBA00022598"/>
    </source>
</evidence>
<evidence type="ECO:0000256" key="11">
    <source>
        <dbReference type="PIRNR" id="PIRNR001563"/>
    </source>
</evidence>
<keyword evidence="5" id="KW-0479">Metal-binding</keyword>